<keyword evidence="1 3" id="KW-0479">Metal-binding</keyword>
<feature type="binding site" evidence="3">
    <location>
        <position position="220"/>
    </location>
    <ligand>
        <name>a divalent metal cation</name>
        <dbReference type="ChEBI" id="CHEBI:60240"/>
        <label>1</label>
    </ligand>
</feature>
<dbReference type="SUPFAM" id="SSF51556">
    <property type="entry name" value="Metallo-dependent hydrolases"/>
    <property type="match status" value="1"/>
</dbReference>
<feature type="binding site" evidence="3">
    <location>
        <position position="98"/>
    </location>
    <ligand>
        <name>a divalent metal cation</name>
        <dbReference type="ChEBI" id="CHEBI:60240"/>
        <label>1</label>
    </ligand>
</feature>
<keyword evidence="2" id="KW-0378">Hydrolase</keyword>
<dbReference type="EMBL" id="MGBR01000001">
    <property type="protein sequence ID" value="OGK74073.1"/>
    <property type="molecule type" value="Genomic_DNA"/>
</dbReference>
<gene>
    <name evidence="4" type="ORF">A3K52_04865</name>
</gene>
<dbReference type="GO" id="GO:0046872">
    <property type="term" value="F:metal ion binding"/>
    <property type="evidence" value="ECO:0007669"/>
    <property type="project" value="UniProtKB-KW"/>
</dbReference>
<proteinExistence type="predicted"/>
<dbReference type="PANTHER" id="PTHR46124">
    <property type="entry name" value="D-AMINOACYL-TRNA DEACYLASE"/>
    <property type="match status" value="1"/>
</dbReference>
<dbReference type="InterPro" id="IPR032466">
    <property type="entry name" value="Metal_Hydrolase"/>
</dbReference>
<comment type="caution">
    <text evidence="4">The sequence shown here is derived from an EMBL/GenBank/DDBJ whole genome shotgun (WGS) entry which is preliminary data.</text>
</comment>
<organism evidence="4 5">
    <name type="scientific">Candidatus Roizmanbacteria bacterium RIFOXYD1_FULL_38_12</name>
    <dbReference type="NCBI Taxonomy" id="1802093"/>
    <lineage>
        <taxon>Bacteria</taxon>
        <taxon>Candidatus Roizmaniibacteriota</taxon>
    </lineage>
</organism>
<sequence>MFDTHCHLNFSRFKDIASDVVLRAEQSGVKGMLIPGTDFVTSKKAIEIAHNYKNIYVAIGIHPHHAFALQEKGHEGISENIEMLESLITEQKVVAIGEIGLDKHIYLKTKYGIRQVDRELLALQKELLVAQMDLALTYKKSLILHNWEAKEEILAILSNRWDRRFERRSVFHCCEPDMDLLEFAHDHKMFIGVDGDVTYDKKKEEFIKKVPLDSLVLETDSPYLLPEPLRSQKKYPNEPSNLFVIAQYIAKVLSIDVDEIIRKTTENAQILFSLSS</sequence>
<evidence type="ECO:0000313" key="4">
    <source>
        <dbReference type="EMBL" id="OGK74073.1"/>
    </source>
</evidence>
<evidence type="ECO:0000256" key="1">
    <source>
        <dbReference type="ARBA" id="ARBA00022723"/>
    </source>
</evidence>
<name>A0A1F7L1S7_9BACT</name>
<dbReference type="Gene3D" id="3.20.20.140">
    <property type="entry name" value="Metal-dependent hydrolases"/>
    <property type="match status" value="1"/>
</dbReference>
<dbReference type="CDD" id="cd01310">
    <property type="entry name" value="TatD_DNAse"/>
    <property type="match status" value="1"/>
</dbReference>
<dbReference type="PROSITE" id="PS01137">
    <property type="entry name" value="TATD_1"/>
    <property type="match status" value="1"/>
</dbReference>
<dbReference type="PIRSF" id="PIRSF005902">
    <property type="entry name" value="DNase_TatD"/>
    <property type="match status" value="1"/>
</dbReference>
<feature type="binding site" evidence="3">
    <location>
        <position position="5"/>
    </location>
    <ligand>
        <name>a divalent metal cation</name>
        <dbReference type="ChEBI" id="CHEBI:60240"/>
        <label>1</label>
    </ligand>
</feature>
<feature type="binding site" evidence="3">
    <location>
        <position position="145"/>
    </location>
    <ligand>
        <name>a divalent metal cation</name>
        <dbReference type="ChEBI" id="CHEBI:60240"/>
        <label>2</label>
    </ligand>
</feature>
<dbReference type="GO" id="GO:0005829">
    <property type="term" value="C:cytosol"/>
    <property type="evidence" value="ECO:0007669"/>
    <property type="project" value="TreeGrafter"/>
</dbReference>
<dbReference type="InterPro" id="IPR001130">
    <property type="entry name" value="TatD-like"/>
</dbReference>
<protein>
    <recommendedName>
        <fullName evidence="6">Hydrolase TatD</fullName>
    </recommendedName>
</protein>
<evidence type="ECO:0008006" key="6">
    <source>
        <dbReference type="Google" id="ProtNLM"/>
    </source>
</evidence>
<feature type="binding site" evidence="3">
    <location>
        <position position="172"/>
    </location>
    <ligand>
        <name>a divalent metal cation</name>
        <dbReference type="ChEBI" id="CHEBI:60240"/>
        <label>2</label>
    </ligand>
</feature>
<accession>A0A1F7L1S7</accession>
<dbReference type="FunFam" id="3.20.20.140:FF:000005">
    <property type="entry name" value="TatD family hydrolase"/>
    <property type="match status" value="1"/>
</dbReference>
<dbReference type="PANTHER" id="PTHR46124:SF2">
    <property type="entry name" value="D-AMINOACYL-TRNA DEACYLASE"/>
    <property type="match status" value="1"/>
</dbReference>
<reference evidence="4 5" key="1">
    <citation type="journal article" date="2016" name="Nat. Commun.">
        <title>Thousands of microbial genomes shed light on interconnected biogeochemical processes in an aquifer system.</title>
        <authorList>
            <person name="Anantharaman K."/>
            <person name="Brown C.T."/>
            <person name="Hug L.A."/>
            <person name="Sharon I."/>
            <person name="Castelle C.J."/>
            <person name="Probst A.J."/>
            <person name="Thomas B.C."/>
            <person name="Singh A."/>
            <person name="Wilkins M.J."/>
            <person name="Karaoz U."/>
            <person name="Brodie E.L."/>
            <person name="Williams K.H."/>
            <person name="Hubbard S.S."/>
            <person name="Banfield J.F."/>
        </authorList>
    </citation>
    <scope>NUCLEOTIDE SEQUENCE [LARGE SCALE GENOMIC DNA]</scope>
</reference>
<evidence type="ECO:0000256" key="2">
    <source>
        <dbReference type="ARBA" id="ARBA00022801"/>
    </source>
</evidence>
<dbReference type="Pfam" id="PF01026">
    <property type="entry name" value="TatD_DNase"/>
    <property type="match status" value="1"/>
</dbReference>
<dbReference type="Proteomes" id="UP000177050">
    <property type="component" value="Unassembled WGS sequence"/>
</dbReference>
<dbReference type="AlphaFoldDB" id="A0A1F7L1S7"/>
<dbReference type="InterPro" id="IPR018228">
    <property type="entry name" value="DNase_TatD-rel_CS"/>
</dbReference>
<evidence type="ECO:0000256" key="3">
    <source>
        <dbReference type="PIRSR" id="PIRSR005902-1"/>
    </source>
</evidence>
<dbReference type="GO" id="GO:0016788">
    <property type="term" value="F:hydrolase activity, acting on ester bonds"/>
    <property type="evidence" value="ECO:0007669"/>
    <property type="project" value="InterPro"/>
</dbReference>
<feature type="binding site" evidence="3">
    <location>
        <position position="7"/>
    </location>
    <ligand>
        <name>a divalent metal cation</name>
        <dbReference type="ChEBI" id="CHEBI:60240"/>
        <label>1</label>
    </ligand>
</feature>
<evidence type="ECO:0000313" key="5">
    <source>
        <dbReference type="Proteomes" id="UP000177050"/>
    </source>
</evidence>